<dbReference type="Proteomes" id="UP000717835">
    <property type="component" value="Unassembled WGS sequence"/>
</dbReference>
<organism evidence="2 3">
    <name type="scientific">Mediterranea massiliensis</name>
    <dbReference type="NCBI Taxonomy" id="1841865"/>
    <lineage>
        <taxon>Bacteria</taxon>
        <taxon>Pseudomonadati</taxon>
        <taxon>Bacteroidota</taxon>
        <taxon>Bacteroidia</taxon>
        <taxon>Bacteroidales</taxon>
        <taxon>Bacteroidaceae</taxon>
        <taxon>Mediterranea</taxon>
    </lineage>
</organism>
<comment type="caution">
    <text evidence="2">The sequence shown here is derived from an EMBL/GenBank/DDBJ whole genome shotgun (WGS) entry which is preliminary data.</text>
</comment>
<dbReference type="PANTHER" id="PTHR37841">
    <property type="entry name" value="GLR2918 PROTEIN"/>
    <property type="match status" value="1"/>
</dbReference>
<gene>
    <name evidence="2" type="ORF">K8W02_04790</name>
</gene>
<dbReference type="EMBL" id="DYVX01000038">
    <property type="protein sequence ID" value="HJF91686.1"/>
    <property type="molecule type" value="Genomic_DNA"/>
</dbReference>
<feature type="compositionally biased region" description="Basic and acidic residues" evidence="1">
    <location>
        <begin position="392"/>
        <end position="407"/>
    </location>
</feature>
<evidence type="ECO:0000313" key="2">
    <source>
        <dbReference type="EMBL" id="HJF91686.1"/>
    </source>
</evidence>
<protein>
    <submittedName>
        <fullName evidence="2">WG repeat-containing protein</fullName>
    </submittedName>
</protein>
<dbReference type="SUPFAM" id="SSF69360">
    <property type="entry name" value="Cell wall binding repeat"/>
    <property type="match status" value="1"/>
</dbReference>
<accession>A0A921HXR1</accession>
<sequence>MQTNPINHILRWSLMALVCCLWSCRQPQKDPTEALPFSNDGKSWGLVKTDGTVLQPAGSFSQRPSAVVGGMFSLADDEGHLYLYDISRPTQPVSRKSFARIGHFFEEVAPAQEKTDSPILLIDKRGNEVMSTAQYPQYDIALMHNFSEGRALFATADGKYGYLDTHGAIAVPPIYDRAYDFHEGRALVGNTDNKGQAGYLLIDREGKVQCCIRLSQVLLDTRFSDGRLLYKELHSGHLGYLDKQGDVTVYLPDDIRQASRYAWETATVQTDNGYGLVDINGNLLIPAAYEAIHMAGKGHPALKKDNLWGMVDDKGQTICRFQYDTIGHYYADGYAVVRQQGRSFFIDRKGNPAGGATYACIVEDSTASRLCPQRFLTVQSPAGTQGNAPSERPGESDRPSRENDRFAPGKATAKAGQTEHKPSLIERKDWRKVSEANPFYQEAVKVVSGNLDEKDAGNRQMILNYVEHLRTSYTTKDIDFLEQLFSENALIVVGTVVHSSQKETGYLSPAQVVYNIKSKRQYLDRLKQVFQANRTINVQFSDFHIMRHPTLKGIYGVSLRQGYQSDLYSDDGYLFLLWDFRDETAPKIHVRTWQPRMQADHTPLPENEIFNIRNFNLQ</sequence>
<reference evidence="2" key="2">
    <citation type="submission" date="2021-09" db="EMBL/GenBank/DDBJ databases">
        <authorList>
            <person name="Gilroy R."/>
        </authorList>
    </citation>
    <scope>NUCLEOTIDE SEQUENCE</scope>
    <source>
        <strain evidence="2">CHK55-1828</strain>
    </source>
</reference>
<evidence type="ECO:0000256" key="1">
    <source>
        <dbReference type="SAM" id="MobiDB-lite"/>
    </source>
</evidence>
<proteinExistence type="predicted"/>
<dbReference type="RefSeq" id="WP_276826995.1">
    <property type="nucleotide sequence ID" value="NZ_DYVX01000038.1"/>
</dbReference>
<evidence type="ECO:0000313" key="3">
    <source>
        <dbReference type="Proteomes" id="UP000717835"/>
    </source>
</evidence>
<dbReference type="PANTHER" id="PTHR37841:SF1">
    <property type="entry name" value="DUF3298 DOMAIN-CONTAINING PROTEIN"/>
    <property type="match status" value="1"/>
</dbReference>
<dbReference type="Pfam" id="PF14903">
    <property type="entry name" value="WG_beta_rep"/>
    <property type="match status" value="3"/>
</dbReference>
<dbReference type="AlphaFoldDB" id="A0A921HXR1"/>
<feature type="compositionally biased region" description="Polar residues" evidence="1">
    <location>
        <begin position="378"/>
        <end position="388"/>
    </location>
</feature>
<dbReference type="InterPro" id="IPR032774">
    <property type="entry name" value="WG_beta_rep"/>
</dbReference>
<feature type="region of interest" description="Disordered" evidence="1">
    <location>
        <begin position="378"/>
        <end position="423"/>
    </location>
</feature>
<name>A0A921HXR1_9BACT</name>
<reference evidence="2" key="1">
    <citation type="journal article" date="2021" name="PeerJ">
        <title>Extensive microbial diversity within the chicken gut microbiome revealed by metagenomics and culture.</title>
        <authorList>
            <person name="Gilroy R."/>
            <person name="Ravi A."/>
            <person name="Getino M."/>
            <person name="Pursley I."/>
            <person name="Horton D.L."/>
            <person name="Alikhan N.F."/>
            <person name="Baker D."/>
            <person name="Gharbi K."/>
            <person name="Hall N."/>
            <person name="Watson M."/>
            <person name="Adriaenssens E.M."/>
            <person name="Foster-Nyarko E."/>
            <person name="Jarju S."/>
            <person name="Secka A."/>
            <person name="Antonio M."/>
            <person name="Oren A."/>
            <person name="Chaudhuri R.R."/>
            <person name="La Ragione R."/>
            <person name="Hildebrand F."/>
            <person name="Pallen M.J."/>
        </authorList>
    </citation>
    <scope>NUCLEOTIDE SEQUENCE</scope>
    <source>
        <strain evidence="2">CHK55-1828</strain>
    </source>
</reference>